<comment type="caution">
    <text evidence="2">The sequence shown here is derived from an EMBL/GenBank/DDBJ whole genome shotgun (WGS) entry which is preliminary data.</text>
</comment>
<evidence type="ECO:0000259" key="1">
    <source>
        <dbReference type="Pfam" id="PF17678"/>
    </source>
</evidence>
<name>T0Z4N4_9ZZZZ</name>
<dbReference type="AlphaFoldDB" id="T0Z4N4"/>
<sequence>GTAQTNPVKWASPFTHKREVAHPYSYRVYLPRYHTWAELAPTKRCGIFKFTFPKTNLARIVISAKDATVKIGRLDHQLVIIGHVWRNFGQVPKNFACRFVAQFSSRPSATKLFGAKGKRTGVVLTFNTNQSRTLRMRVGTSFISVRQAEISLRREIPGWSVKTVADQAKADMEPAAWKNRHRWGDGESKGNFLYQPLLGAFVSAQLL</sequence>
<dbReference type="EMBL" id="AUZX01012244">
    <property type="protein sequence ID" value="EQD39953.1"/>
    <property type="molecule type" value="Genomic_DNA"/>
</dbReference>
<gene>
    <name evidence="2" type="ORF">B1A_16662</name>
</gene>
<reference evidence="2" key="2">
    <citation type="journal article" date="2014" name="ISME J.">
        <title>Microbial stratification in low pH oxic and suboxic macroscopic growths along an acid mine drainage.</title>
        <authorList>
            <person name="Mendez-Garcia C."/>
            <person name="Mesa V."/>
            <person name="Sprenger R.R."/>
            <person name="Richter M."/>
            <person name="Diez M.S."/>
            <person name="Solano J."/>
            <person name="Bargiela R."/>
            <person name="Golyshina O.V."/>
            <person name="Manteca A."/>
            <person name="Ramos J.L."/>
            <person name="Gallego J.R."/>
            <person name="Llorente I."/>
            <person name="Martins Dos Santos V.A."/>
            <person name="Jensen O.N."/>
            <person name="Pelaez A.I."/>
            <person name="Sanchez J."/>
            <person name="Ferrer M."/>
        </authorList>
    </citation>
    <scope>NUCLEOTIDE SEQUENCE</scope>
</reference>
<dbReference type="PANTHER" id="PTHR12143">
    <property type="entry name" value="PEPTIDE N-GLYCANASE PNGASE -RELATED"/>
    <property type="match status" value="1"/>
</dbReference>
<feature type="domain" description="Glycosyl hydrolase family 92 N-terminal" evidence="1">
    <location>
        <begin position="4"/>
        <end position="141"/>
    </location>
</feature>
<accession>T0Z4N4</accession>
<dbReference type="GO" id="GO:0000224">
    <property type="term" value="F:peptide-N4-(N-acetyl-beta-glucosaminyl)asparagine amidase activity"/>
    <property type="evidence" value="ECO:0007669"/>
    <property type="project" value="TreeGrafter"/>
</dbReference>
<dbReference type="InterPro" id="IPR014718">
    <property type="entry name" value="GH-type_carb-bd"/>
</dbReference>
<dbReference type="Pfam" id="PF17678">
    <property type="entry name" value="Glyco_hydro_92N"/>
    <property type="match status" value="1"/>
</dbReference>
<proteinExistence type="predicted"/>
<dbReference type="PANTHER" id="PTHR12143:SF43">
    <property type="entry name" value="PUTATIVE-RELATED"/>
    <property type="match status" value="1"/>
</dbReference>
<feature type="non-terminal residue" evidence="2">
    <location>
        <position position="1"/>
    </location>
</feature>
<dbReference type="GO" id="GO:0030246">
    <property type="term" value="F:carbohydrate binding"/>
    <property type="evidence" value="ECO:0007669"/>
    <property type="project" value="InterPro"/>
</dbReference>
<reference evidence="2" key="1">
    <citation type="submission" date="2013-08" db="EMBL/GenBank/DDBJ databases">
        <authorList>
            <person name="Mendez C."/>
            <person name="Richter M."/>
            <person name="Ferrer M."/>
            <person name="Sanchez J."/>
        </authorList>
    </citation>
    <scope>NUCLEOTIDE SEQUENCE</scope>
</reference>
<protein>
    <submittedName>
        <fullName evidence="2">Alpha-1,2-mannosidase</fullName>
    </submittedName>
</protein>
<evidence type="ECO:0000313" key="2">
    <source>
        <dbReference type="EMBL" id="EQD39953.1"/>
    </source>
</evidence>
<dbReference type="GO" id="GO:0006516">
    <property type="term" value="P:glycoprotein catabolic process"/>
    <property type="evidence" value="ECO:0007669"/>
    <property type="project" value="TreeGrafter"/>
</dbReference>
<dbReference type="Gene3D" id="2.70.98.10">
    <property type="match status" value="1"/>
</dbReference>
<dbReference type="InterPro" id="IPR050883">
    <property type="entry name" value="PNGase"/>
</dbReference>
<organism evidence="2">
    <name type="scientific">mine drainage metagenome</name>
    <dbReference type="NCBI Taxonomy" id="410659"/>
    <lineage>
        <taxon>unclassified sequences</taxon>
        <taxon>metagenomes</taxon>
        <taxon>ecological metagenomes</taxon>
    </lineage>
</organism>
<dbReference type="GO" id="GO:0005829">
    <property type="term" value="C:cytosol"/>
    <property type="evidence" value="ECO:0007669"/>
    <property type="project" value="TreeGrafter"/>
</dbReference>
<dbReference type="InterPro" id="IPR041371">
    <property type="entry name" value="GH92_N"/>
</dbReference>